<dbReference type="Proteomes" id="UP000758603">
    <property type="component" value="Unassembled WGS sequence"/>
</dbReference>
<dbReference type="OrthoDB" id="3506470at2759"/>
<keyword evidence="3" id="KW-1185">Reference proteome</keyword>
<evidence type="ECO:0000313" key="3">
    <source>
        <dbReference type="Proteomes" id="UP000758603"/>
    </source>
</evidence>
<feature type="region of interest" description="Disordered" evidence="1">
    <location>
        <begin position="600"/>
        <end position="621"/>
    </location>
</feature>
<reference evidence="2" key="1">
    <citation type="journal article" date="2021" name="Nat. Commun.">
        <title>Genetic determinants of endophytism in the Arabidopsis root mycobiome.</title>
        <authorList>
            <person name="Mesny F."/>
            <person name="Miyauchi S."/>
            <person name="Thiergart T."/>
            <person name="Pickel B."/>
            <person name="Atanasova L."/>
            <person name="Karlsson M."/>
            <person name="Huettel B."/>
            <person name="Barry K.W."/>
            <person name="Haridas S."/>
            <person name="Chen C."/>
            <person name="Bauer D."/>
            <person name="Andreopoulos W."/>
            <person name="Pangilinan J."/>
            <person name="LaButti K."/>
            <person name="Riley R."/>
            <person name="Lipzen A."/>
            <person name="Clum A."/>
            <person name="Drula E."/>
            <person name="Henrissat B."/>
            <person name="Kohler A."/>
            <person name="Grigoriev I.V."/>
            <person name="Martin F.M."/>
            <person name="Hacquard S."/>
        </authorList>
    </citation>
    <scope>NUCLEOTIDE SEQUENCE</scope>
    <source>
        <strain evidence="2">MPI-SDFR-AT-0073</strain>
    </source>
</reference>
<feature type="region of interest" description="Disordered" evidence="1">
    <location>
        <begin position="127"/>
        <end position="151"/>
    </location>
</feature>
<dbReference type="GeneID" id="70138401"/>
<sequence>MELSEPLMDCNFPEMLAGDLGRSAEVFKSKNLTAGAPTVSLSEAGVRRERRGSLQDRSSLPFSSQARDILSRMKSLQMVNQDCYSQVMASINVESRKSIETIASESSGGMEPPSIAGRGVSITTAATSVSGCGSTGRTSPSDKSNSPTDKISISNRSWVDLELEDNDSTVNDHLKVANNNFLLNLERCHSLGNLNPPTIPESPKYLGEPRSMSMTTRMASRRAADPFTAFSSPTKTSRRPKNQQDAQPIEGNRLMQPTEFPTRRSSLSHASLELLQLPQPRIVPRSPPSPIQLVPSNVSQRHLHPNVTPVRPPSSGRGLNRQMVREEEEEEEEEARSMLSLSDEEEEEDSLMDLTLMTPQDKIKVASPAIVSPLADIEQWVDQSSTELSHSHSSHPTKDFQGSRIPIAPEVLDTLRVSVACFPETMLLCSSLSIETIRGNSKKFRFRTPNHNTASQVSLNLQDNPAKSSKWKWLPTKKISEHSPTKLEFQSRSSIDPLGETAGTRSECPEWYAIKNIFPTGTDHLCDALYAHILAYNYITSICPRSAVVIPAARPVSKQSSHPSISTVSNISSRISELSAPRSGSNGIPTKAATLLGLQTDPSTTIAPPRETPATRPSTLRGKTSFLKGRRENAKSFVPINSRTADDHDQSLKDLRLGLAKCIARLVGTLRLASSEDFSTSSKPVDGKDIDSMFIRALCEVVRCNEER</sequence>
<name>A0A9P8RM15_9PEZI</name>
<dbReference type="RefSeq" id="XP_045952354.1">
    <property type="nucleotide sequence ID" value="XM_046109510.1"/>
</dbReference>
<dbReference type="EMBL" id="JAGPXC010000010">
    <property type="protein sequence ID" value="KAH6645840.1"/>
    <property type="molecule type" value="Genomic_DNA"/>
</dbReference>
<proteinExistence type="predicted"/>
<evidence type="ECO:0000313" key="2">
    <source>
        <dbReference type="EMBL" id="KAH6645840.1"/>
    </source>
</evidence>
<evidence type="ECO:0000256" key="1">
    <source>
        <dbReference type="SAM" id="MobiDB-lite"/>
    </source>
</evidence>
<comment type="caution">
    <text evidence="2">The sequence shown here is derived from an EMBL/GenBank/DDBJ whole genome shotgun (WGS) entry which is preliminary data.</text>
</comment>
<gene>
    <name evidence="2" type="ORF">BKA67DRAFT_87679</name>
</gene>
<organism evidence="2 3">
    <name type="scientific">Truncatella angustata</name>
    <dbReference type="NCBI Taxonomy" id="152316"/>
    <lineage>
        <taxon>Eukaryota</taxon>
        <taxon>Fungi</taxon>
        <taxon>Dikarya</taxon>
        <taxon>Ascomycota</taxon>
        <taxon>Pezizomycotina</taxon>
        <taxon>Sordariomycetes</taxon>
        <taxon>Xylariomycetidae</taxon>
        <taxon>Amphisphaeriales</taxon>
        <taxon>Sporocadaceae</taxon>
        <taxon>Truncatella</taxon>
    </lineage>
</organism>
<dbReference type="AlphaFoldDB" id="A0A9P8RM15"/>
<accession>A0A9P8RM15</accession>
<feature type="region of interest" description="Disordered" evidence="1">
    <location>
        <begin position="279"/>
        <end position="345"/>
    </location>
</feature>
<protein>
    <submittedName>
        <fullName evidence="2">Uncharacterized protein</fullName>
    </submittedName>
</protein>
<feature type="region of interest" description="Disordered" evidence="1">
    <location>
        <begin position="220"/>
        <end position="267"/>
    </location>
</feature>